<keyword evidence="2" id="KW-1185">Reference proteome</keyword>
<sequence>MKECEEENIRCKEKEDEEASRWFLSHFSIDLKGAVYKEKEVVILSSEDEQAMVKANVSTAAPPVTLEQVSR</sequence>
<dbReference type="EMBL" id="PQIB02000017">
    <property type="protein sequence ID" value="RLM58734.1"/>
    <property type="molecule type" value="Genomic_DNA"/>
</dbReference>
<gene>
    <name evidence="1" type="ORF">C2845_PM18G04600</name>
</gene>
<dbReference type="Proteomes" id="UP000275267">
    <property type="component" value="Unassembled WGS sequence"/>
</dbReference>
<organism evidence="1 2">
    <name type="scientific">Panicum miliaceum</name>
    <name type="common">Proso millet</name>
    <name type="synonym">Broomcorn millet</name>
    <dbReference type="NCBI Taxonomy" id="4540"/>
    <lineage>
        <taxon>Eukaryota</taxon>
        <taxon>Viridiplantae</taxon>
        <taxon>Streptophyta</taxon>
        <taxon>Embryophyta</taxon>
        <taxon>Tracheophyta</taxon>
        <taxon>Spermatophyta</taxon>
        <taxon>Magnoliopsida</taxon>
        <taxon>Liliopsida</taxon>
        <taxon>Poales</taxon>
        <taxon>Poaceae</taxon>
        <taxon>PACMAD clade</taxon>
        <taxon>Panicoideae</taxon>
        <taxon>Panicodae</taxon>
        <taxon>Paniceae</taxon>
        <taxon>Panicinae</taxon>
        <taxon>Panicum</taxon>
        <taxon>Panicum sect. Panicum</taxon>
    </lineage>
</organism>
<name>A0A3L6PIM8_PANMI</name>
<reference evidence="2" key="1">
    <citation type="journal article" date="2019" name="Nat. Commun.">
        <title>The genome of broomcorn millet.</title>
        <authorList>
            <person name="Zou C."/>
            <person name="Miki D."/>
            <person name="Li D."/>
            <person name="Tang Q."/>
            <person name="Xiao L."/>
            <person name="Rajput S."/>
            <person name="Deng P."/>
            <person name="Jia W."/>
            <person name="Huang R."/>
            <person name="Zhang M."/>
            <person name="Sun Y."/>
            <person name="Hu J."/>
            <person name="Fu X."/>
            <person name="Schnable P.S."/>
            <person name="Li F."/>
            <person name="Zhang H."/>
            <person name="Feng B."/>
            <person name="Zhu X."/>
            <person name="Liu R."/>
            <person name="Schnable J.C."/>
            <person name="Zhu J.-K."/>
            <person name="Zhang H."/>
        </authorList>
    </citation>
    <scope>NUCLEOTIDE SEQUENCE [LARGE SCALE GENOMIC DNA]</scope>
</reference>
<proteinExistence type="predicted"/>
<dbReference type="AlphaFoldDB" id="A0A3L6PIM8"/>
<comment type="caution">
    <text evidence="1">The sequence shown here is derived from an EMBL/GenBank/DDBJ whole genome shotgun (WGS) entry which is preliminary data.</text>
</comment>
<accession>A0A3L6PIM8</accession>
<evidence type="ECO:0000313" key="1">
    <source>
        <dbReference type="EMBL" id="RLM58734.1"/>
    </source>
</evidence>
<protein>
    <submittedName>
        <fullName evidence="1">Uncharacterized protein</fullName>
    </submittedName>
</protein>
<evidence type="ECO:0000313" key="2">
    <source>
        <dbReference type="Proteomes" id="UP000275267"/>
    </source>
</evidence>